<organism evidence="1 2">
    <name type="scientific">Phomopsis amygdali</name>
    <name type="common">Fusicoccum amygdali</name>
    <dbReference type="NCBI Taxonomy" id="1214568"/>
    <lineage>
        <taxon>Eukaryota</taxon>
        <taxon>Fungi</taxon>
        <taxon>Dikarya</taxon>
        <taxon>Ascomycota</taxon>
        <taxon>Pezizomycotina</taxon>
        <taxon>Sordariomycetes</taxon>
        <taxon>Sordariomycetidae</taxon>
        <taxon>Diaporthales</taxon>
        <taxon>Diaporthaceae</taxon>
        <taxon>Diaporthe</taxon>
    </lineage>
</organism>
<comment type="caution">
    <text evidence="1">The sequence shown here is derived from an EMBL/GenBank/DDBJ whole genome shotgun (WGS) entry which is preliminary data.</text>
</comment>
<dbReference type="EMBL" id="JAUJFL010000006">
    <property type="protein sequence ID" value="KAK2600874.1"/>
    <property type="molecule type" value="Genomic_DNA"/>
</dbReference>
<dbReference type="AlphaFoldDB" id="A0AAD9S6V9"/>
<protein>
    <submittedName>
        <fullName evidence="1">Uncharacterized protein</fullName>
    </submittedName>
</protein>
<accession>A0AAD9S6V9</accession>
<proteinExistence type="predicted"/>
<evidence type="ECO:0000313" key="2">
    <source>
        <dbReference type="Proteomes" id="UP001265746"/>
    </source>
</evidence>
<gene>
    <name evidence="1" type="ORF">N8I77_010378</name>
</gene>
<reference evidence="1" key="1">
    <citation type="submission" date="2023-06" db="EMBL/GenBank/DDBJ databases">
        <authorList>
            <person name="Noh H."/>
        </authorList>
    </citation>
    <scope>NUCLEOTIDE SEQUENCE</scope>
    <source>
        <strain evidence="1">DUCC20226</strain>
    </source>
</reference>
<dbReference type="Proteomes" id="UP001265746">
    <property type="component" value="Unassembled WGS sequence"/>
</dbReference>
<keyword evidence="2" id="KW-1185">Reference proteome</keyword>
<name>A0AAD9S6V9_PHOAM</name>
<evidence type="ECO:0000313" key="1">
    <source>
        <dbReference type="EMBL" id="KAK2600874.1"/>
    </source>
</evidence>
<sequence length="178" mass="18954">MSEHGFAQVAIGVSTHIVKPTTKAISEYDKSIIGACHVNTIFHRTRARTGGLFVCSLAAAGVWALLALCATGRGWAGLGGGVVGSSRSPGLPPLIFKTMFNRLLRSECCAWSLVAAYKKCSDDERSTAQKDMMSDAYHDAGPNQWIVSGIGHEKEPMTAAASRLPWVALVEGGDFDID</sequence>